<organism evidence="1 2">
    <name type="scientific">Hypsizygus marmoreus</name>
    <name type="common">White beech mushroom</name>
    <name type="synonym">Agaricus marmoreus</name>
    <dbReference type="NCBI Taxonomy" id="39966"/>
    <lineage>
        <taxon>Eukaryota</taxon>
        <taxon>Fungi</taxon>
        <taxon>Dikarya</taxon>
        <taxon>Basidiomycota</taxon>
        <taxon>Agaricomycotina</taxon>
        <taxon>Agaricomycetes</taxon>
        <taxon>Agaricomycetidae</taxon>
        <taxon>Agaricales</taxon>
        <taxon>Tricholomatineae</taxon>
        <taxon>Lyophyllaceae</taxon>
        <taxon>Hypsizygus</taxon>
    </lineage>
</organism>
<dbReference type="InParanoid" id="A0A369JCA5"/>
<evidence type="ECO:0000313" key="2">
    <source>
        <dbReference type="Proteomes" id="UP000076154"/>
    </source>
</evidence>
<proteinExistence type="predicted"/>
<comment type="caution">
    <text evidence="1">The sequence shown here is derived from an EMBL/GenBank/DDBJ whole genome shotgun (WGS) entry which is preliminary data.</text>
</comment>
<feature type="non-terminal residue" evidence="1">
    <location>
        <position position="1"/>
    </location>
</feature>
<accession>A0A369JCA5</accession>
<name>A0A369JCA5_HYPMA</name>
<keyword evidence="2" id="KW-1185">Reference proteome</keyword>
<protein>
    <submittedName>
        <fullName evidence="1">Uncharacterized protein</fullName>
    </submittedName>
</protein>
<evidence type="ECO:0000313" key="1">
    <source>
        <dbReference type="EMBL" id="RDB18247.1"/>
    </source>
</evidence>
<dbReference type="EMBL" id="LUEZ02000106">
    <property type="protein sequence ID" value="RDB18247.1"/>
    <property type="molecule type" value="Genomic_DNA"/>
</dbReference>
<sequence>TATGAGFMTRDGRETRGCLQAFSQCH</sequence>
<dbReference type="AlphaFoldDB" id="A0A369JCA5"/>
<dbReference type="Proteomes" id="UP000076154">
    <property type="component" value="Unassembled WGS sequence"/>
</dbReference>
<reference evidence="1" key="1">
    <citation type="submission" date="2018-04" db="EMBL/GenBank/DDBJ databases">
        <title>Whole genome sequencing of Hypsizygus marmoreus.</title>
        <authorList>
            <person name="Choi I.-G."/>
            <person name="Min B."/>
            <person name="Kim J.-G."/>
            <person name="Kim S."/>
            <person name="Oh Y.-L."/>
            <person name="Kong W.-S."/>
            <person name="Park H."/>
            <person name="Jeong J."/>
            <person name="Song E.-S."/>
        </authorList>
    </citation>
    <scope>NUCLEOTIDE SEQUENCE [LARGE SCALE GENOMIC DNA]</scope>
    <source>
        <strain evidence="1">51987-8</strain>
    </source>
</reference>
<gene>
    <name evidence="1" type="ORF">Hypma_000604</name>
</gene>